<feature type="non-terminal residue" evidence="2">
    <location>
        <position position="259"/>
    </location>
</feature>
<accession>A0AAD6SF88</accession>
<feature type="compositionally biased region" description="Acidic residues" evidence="1">
    <location>
        <begin position="121"/>
        <end position="132"/>
    </location>
</feature>
<gene>
    <name evidence="2" type="ORF">C8F04DRAFT_873449</name>
</gene>
<comment type="caution">
    <text evidence="2">The sequence shown here is derived from an EMBL/GenBank/DDBJ whole genome shotgun (WGS) entry which is preliminary data.</text>
</comment>
<proteinExistence type="predicted"/>
<dbReference type="Proteomes" id="UP001218188">
    <property type="component" value="Unassembled WGS sequence"/>
</dbReference>
<dbReference type="AlphaFoldDB" id="A0AAD6SF88"/>
<protein>
    <submittedName>
        <fullName evidence="2">Uncharacterized protein</fullName>
    </submittedName>
</protein>
<keyword evidence="3" id="KW-1185">Reference proteome</keyword>
<feature type="region of interest" description="Disordered" evidence="1">
    <location>
        <begin position="118"/>
        <end position="148"/>
    </location>
</feature>
<evidence type="ECO:0000256" key="1">
    <source>
        <dbReference type="SAM" id="MobiDB-lite"/>
    </source>
</evidence>
<evidence type="ECO:0000313" key="2">
    <source>
        <dbReference type="EMBL" id="KAJ7026445.1"/>
    </source>
</evidence>
<dbReference type="EMBL" id="JARJCM010000138">
    <property type="protein sequence ID" value="KAJ7026445.1"/>
    <property type="molecule type" value="Genomic_DNA"/>
</dbReference>
<organism evidence="2 3">
    <name type="scientific">Mycena alexandri</name>
    <dbReference type="NCBI Taxonomy" id="1745969"/>
    <lineage>
        <taxon>Eukaryota</taxon>
        <taxon>Fungi</taxon>
        <taxon>Dikarya</taxon>
        <taxon>Basidiomycota</taxon>
        <taxon>Agaricomycotina</taxon>
        <taxon>Agaricomycetes</taxon>
        <taxon>Agaricomycetidae</taxon>
        <taxon>Agaricales</taxon>
        <taxon>Marasmiineae</taxon>
        <taxon>Mycenaceae</taxon>
        <taxon>Mycena</taxon>
    </lineage>
</organism>
<sequence>MYLLGICDHYTSHTYVTFSWRGYVSFVKNFWAGDIVDSDNEEVSPEKVAISKDQAGTFIANSAVDDYRYRPLIYENVSLYKWVQCSNKKARSKKELEKLREELLISKLFSARRSSVLSEESPSEDSELEWEDSDRASESGSSSDLSNRHPVTYPFLPRHPRFMTHAASCDFRKMGTIIPNFIGGALPRADKGDRSYYCMTMLTIFKPWRSPGDLKDGVSTWDQAFSVYSFSDRQKDLQNFNVRYECNDARDDHYAQLKK</sequence>
<reference evidence="2" key="1">
    <citation type="submission" date="2023-03" db="EMBL/GenBank/DDBJ databases">
        <title>Massive genome expansion in bonnet fungi (Mycena s.s.) driven by repeated elements and novel gene families across ecological guilds.</title>
        <authorList>
            <consortium name="Lawrence Berkeley National Laboratory"/>
            <person name="Harder C.B."/>
            <person name="Miyauchi S."/>
            <person name="Viragh M."/>
            <person name="Kuo A."/>
            <person name="Thoen E."/>
            <person name="Andreopoulos B."/>
            <person name="Lu D."/>
            <person name="Skrede I."/>
            <person name="Drula E."/>
            <person name="Henrissat B."/>
            <person name="Morin E."/>
            <person name="Kohler A."/>
            <person name="Barry K."/>
            <person name="LaButti K."/>
            <person name="Morin E."/>
            <person name="Salamov A."/>
            <person name="Lipzen A."/>
            <person name="Mereny Z."/>
            <person name="Hegedus B."/>
            <person name="Baldrian P."/>
            <person name="Stursova M."/>
            <person name="Weitz H."/>
            <person name="Taylor A."/>
            <person name="Grigoriev I.V."/>
            <person name="Nagy L.G."/>
            <person name="Martin F."/>
            <person name="Kauserud H."/>
        </authorList>
    </citation>
    <scope>NUCLEOTIDE SEQUENCE</scope>
    <source>
        <strain evidence="2">CBHHK200</strain>
    </source>
</reference>
<evidence type="ECO:0000313" key="3">
    <source>
        <dbReference type="Proteomes" id="UP001218188"/>
    </source>
</evidence>
<name>A0AAD6SF88_9AGAR</name>